<evidence type="ECO:0000259" key="3">
    <source>
        <dbReference type="Pfam" id="PF22725"/>
    </source>
</evidence>
<dbReference type="AlphaFoldDB" id="A0A561E7X3"/>
<dbReference type="PANTHER" id="PTHR43708:SF8">
    <property type="entry name" value="OXIDOREDUCTASE"/>
    <property type="match status" value="1"/>
</dbReference>
<proteinExistence type="predicted"/>
<dbReference type="Proteomes" id="UP000318297">
    <property type="component" value="Unassembled WGS sequence"/>
</dbReference>
<protein>
    <submittedName>
        <fullName evidence="4">Putative dehydrogenase</fullName>
    </submittedName>
</protein>
<evidence type="ECO:0000313" key="5">
    <source>
        <dbReference type="Proteomes" id="UP000318297"/>
    </source>
</evidence>
<dbReference type="SUPFAM" id="SSF55347">
    <property type="entry name" value="Glyceraldehyde-3-phosphate dehydrogenase-like, C-terminal domain"/>
    <property type="match status" value="1"/>
</dbReference>
<sequence>MNSATTHPLQDSAQTENQVFTVALIGVGARAGLAQHVTAAGGRVVAAVDPDPSTRSALDDLFGADVPLLPDIDTLLGDHPGLHGAIVTSPDDTHADVTIALLRAGIPVYLEKPLAITLEDCDRVLRVAYETGTRLYVGHNMRHMHVVRLMKQIIDRGEIGEVKAIWCRHFVGSGGDYYFKDWHADRSRSTSLLLQKGAHDIDVMHWLADSATREVTGVGDLAVYGQVTDRRDNSDRRMRDWYSTDNWPPLRQRELNPVIDVEDISMLTGRMDSGVLMSYQQCHFTPDYWRNYTVIGTEGRLENFGDGEGGEVRVWNKRSGFLERGHVQYPIVGDAGGHGDADQLTVAEFVDFARTGSPTATSPLSARDAVAAGIAGTESIRNGSRPVRVPVVDDDVRAYFTAGQTR</sequence>
<dbReference type="Gene3D" id="3.40.50.720">
    <property type="entry name" value="NAD(P)-binding Rossmann-like Domain"/>
    <property type="match status" value="1"/>
</dbReference>
<organism evidence="4 5">
    <name type="scientific">Rudaeicoccus suwonensis</name>
    <dbReference type="NCBI Taxonomy" id="657409"/>
    <lineage>
        <taxon>Bacteria</taxon>
        <taxon>Bacillati</taxon>
        <taxon>Actinomycetota</taxon>
        <taxon>Actinomycetes</taxon>
        <taxon>Micrococcales</taxon>
        <taxon>Dermacoccaceae</taxon>
        <taxon>Rudaeicoccus</taxon>
    </lineage>
</organism>
<dbReference type="EMBL" id="VIVQ01000001">
    <property type="protein sequence ID" value="TWE11713.1"/>
    <property type="molecule type" value="Genomic_DNA"/>
</dbReference>
<dbReference type="InterPro" id="IPR000683">
    <property type="entry name" value="Gfo/Idh/MocA-like_OxRdtase_N"/>
</dbReference>
<name>A0A561E7X3_9MICO</name>
<keyword evidence="1" id="KW-0520">NAD</keyword>
<dbReference type="InterPro" id="IPR051317">
    <property type="entry name" value="Gfo/Idh/MocA_oxidoreduct"/>
</dbReference>
<dbReference type="GO" id="GO:0000166">
    <property type="term" value="F:nucleotide binding"/>
    <property type="evidence" value="ECO:0007669"/>
    <property type="project" value="InterPro"/>
</dbReference>
<evidence type="ECO:0000259" key="2">
    <source>
        <dbReference type="Pfam" id="PF01408"/>
    </source>
</evidence>
<comment type="caution">
    <text evidence="4">The sequence shown here is derived from an EMBL/GenBank/DDBJ whole genome shotgun (WGS) entry which is preliminary data.</text>
</comment>
<dbReference type="InterPro" id="IPR036291">
    <property type="entry name" value="NAD(P)-bd_dom_sf"/>
</dbReference>
<accession>A0A561E7X3</accession>
<dbReference type="InterPro" id="IPR055170">
    <property type="entry name" value="GFO_IDH_MocA-like_dom"/>
</dbReference>
<dbReference type="Pfam" id="PF01408">
    <property type="entry name" value="GFO_IDH_MocA"/>
    <property type="match status" value="1"/>
</dbReference>
<reference evidence="4 5" key="1">
    <citation type="submission" date="2019-06" db="EMBL/GenBank/DDBJ databases">
        <title>Sequencing the genomes of 1000 actinobacteria strains.</title>
        <authorList>
            <person name="Klenk H.-P."/>
        </authorList>
    </citation>
    <scope>NUCLEOTIDE SEQUENCE [LARGE SCALE GENOMIC DNA]</scope>
    <source>
        <strain evidence="4 5">DSM 19560</strain>
    </source>
</reference>
<gene>
    <name evidence="4" type="ORF">BKA23_0494</name>
</gene>
<dbReference type="RefSeq" id="WP_211841573.1">
    <property type="nucleotide sequence ID" value="NZ_VIVQ01000001.1"/>
</dbReference>
<dbReference type="Pfam" id="PF22725">
    <property type="entry name" value="GFO_IDH_MocA_C3"/>
    <property type="match status" value="1"/>
</dbReference>
<keyword evidence="5" id="KW-1185">Reference proteome</keyword>
<evidence type="ECO:0000256" key="1">
    <source>
        <dbReference type="ARBA" id="ARBA00023027"/>
    </source>
</evidence>
<evidence type="ECO:0000313" key="4">
    <source>
        <dbReference type="EMBL" id="TWE11713.1"/>
    </source>
</evidence>
<feature type="domain" description="Gfo/Idh/MocA-like oxidoreductase N-terminal" evidence="2">
    <location>
        <begin position="20"/>
        <end position="139"/>
    </location>
</feature>
<feature type="domain" description="GFO/IDH/MocA-like oxidoreductase" evidence="3">
    <location>
        <begin position="147"/>
        <end position="302"/>
    </location>
</feature>
<dbReference type="SUPFAM" id="SSF51735">
    <property type="entry name" value="NAD(P)-binding Rossmann-fold domains"/>
    <property type="match status" value="1"/>
</dbReference>
<dbReference type="PANTHER" id="PTHR43708">
    <property type="entry name" value="CONSERVED EXPRESSED OXIDOREDUCTASE (EUROFUNG)"/>
    <property type="match status" value="1"/>
</dbReference>
<dbReference type="Gene3D" id="3.30.360.10">
    <property type="entry name" value="Dihydrodipicolinate Reductase, domain 2"/>
    <property type="match status" value="1"/>
</dbReference>